<organism evidence="2">
    <name type="scientific">Chloropicon roscoffensis</name>
    <dbReference type="NCBI Taxonomy" id="1461544"/>
    <lineage>
        <taxon>Eukaryota</taxon>
        <taxon>Viridiplantae</taxon>
        <taxon>Chlorophyta</taxon>
        <taxon>Chloropicophyceae</taxon>
        <taxon>Chloropicales</taxon>
        <taxon>Chloropicaceae</taxon>
        <taxon>Chloropicon</taxon>
    </lineage>
</organism>
<feature type="region of interest" description="Disordered" evidence="1">
    <location>
        <begin position="346"/>
        <end position="378"/>
    </location>
</feature>
<protein>
    <recommendedName>
        <fullName evidence="3">Glycosyltransferase</fullName>
    </recommendedName>
</protein>
<dbReference type="InterPro" id="IPR018641">
    <property type="entry name" value="Trfase_1_rSAM/seldom-assoc"/>
</dbReference>
<feature type="region of interest" description="Disordered" evidence="1">
    <location>
        <begin position="247"/>
        <end position="267"/>
    </location>
</feature>
<evidence type="ECO:0000313" key="2">
    <source>
        <dbReference type="EMBL" id="CAD9722364.1"/>
    </source>
</evidence>
<dbReference type="AlphaFoldDB" id="A0A7S2TA56"/>
<gene>
    <name evidence="2" type="ORF">CROS1312_LOCUS1632</name>
</gene>
<feature type="region of interest" description="Disordered" evidence="1">
    <location>
        <begin position="291"/>
        <end position="330"/>
    </location>
</feature>
<dbReference type="EMBL" id="HBHM01002072">
    <property type="protein sequence ID" value="CAD9722364.1"/>
    <property type="molecule type" value="Transcribed_RNA"/>
</dbReference>
<dbReference type="PANTHER" id="PTHR36529:SF1">
    <property type="entry name" value="GLYCOSYLTRANSFERASE"/>
    <property type="match status" value="1"/>
</dbReference>
<proteinExistence type="predicted"/>
<feature type="compositionally biased region" description="Basic and acidic residues" evidence="1">
    <location>
        <begin position="350"/>
        <end position="378"/>
    </location>
</feature>
<accession>A0A7S2TA56</accession>
<dbReference type="Pfam" id="PF09837">
    <property type="entry name" value="DUF2064"/>
    <property type="match status" value="1"/>
</dbReference>
<dbReference type="Gene3D" id="3.90.550.10">
    <property type="entry name" value="Spore Coat Polysaccharide Biosynthesis Protein SpsA, Chain A"/>
    <property type="match status" value="1"/>
</dbReference>
<dbReference type="NCBIfam" id="TIGR04282">
    <property type="entry name" value="glyco_like_cofC"/>
    <property type="match status" value="1"/>
</dbReference>
<sequence length="378" mass="42377">MNFKLENSWTYQDLDCKVLNRTAIILFGRLPVAGKVKTRLAKAVGDKRACECYREMCENVVRQAVKSTASVVFMCSEREEVPLVREWLEPFAEPSWKKIAVRAQCEGDLGERITHAFAQAFEDGCDEVIVAGTDVPDLSLDTFTLAFLHLQSFDVVIGPSEDDGYYLIGLHRNAMMRHHATGENLIHRLFKGIHWSTSLVYRDQVSIAYKLELSVSPYKCLPVLIDVDTVEDATRWLERYANAQNQQARAPYEPYKRGGGGKGRGRDSRCAAEAAEAGLARIYDRLRAACDFTPPKPSERQHQRDRKSGRQGRGAGVEDDDSSLFEPYPAGMLSPTAILSAIKKLASPPARHDLPRKIDAARERSRVAKEDGKRLTYG</sequence>
<dbReference type="InterPro" id="IPR029044">
    <property type="entry name" value="Nucleotide-diphossugar_trans"/>
</dbReference>
<dbReference type="PANTHER" id="PTHR36529">
    <property type="entry name" value="SLL1095 PROTEIN"/>
    <property type="match status" value="1"/>
</dbReference>
<evidence type="ECO:0000256" key="1">
    <source>
        <dbReference type="SAM" id="MobiDB-lite"/>
    </source>
</evidence>
<dbReference type="SUPFAM" id="SSF53448">
    <property type="entry name" value="Nucleotide-diphospho-sugar transferases"/>
    <property type="match status" value="1"/>
</dbReference>
<evidence type="ECO:0008006" key="3">
    <source>
        <dbReference type="Google" id="ProtNLM"/>
    </source>
</evidence>
<feature type="compositionally biased region" description="Basic and acidic residues" evidence="1">
    <location>
        <begin position="297"/>
        <end position="308"/>
    </location>
</feature>
<name>A0A7S2TA56_9CHLO</name>
<reference evidence="2" key="1">
    <citation type="submission" date="2021-01" db="EMBL/GenBank/DDBJ databases">
        <authorList>
            <person name="Corre E."/>
            <person name="Pelletier E."/>
            <person name="Niang G."/>
            <person name="Scheremetjew M."/>
            <person name="Finn R."/>
            <person name="Kale V."/>
            <person name="Holt S."/>
            <person name="Cochrane G."/>
            <person name="Meng A."/>
            <person name="Brown T."/>
            <person name="Cohen L."/>
        </authorList>
    </citation>
    <scope>NUCLEOTIDE SEQUENCE</scope>
    <source>
        <strain evidence="2">RCC2335</strain>
    </source>
</reference>